<keyword evidence="3" id="KW-1185">Reference proteome</keyword>
<evidence type="ECO:0000313" key="2">
    <source>
        <dbReference type="EMBL" id="KAJ3567012.1"/>
    </source>
</evidence>
<evidence type="ECO:0000313" key="3">
    <source>
        <dbReference type="Proteomes" id="UP001213000"/>
    </source>
</evidence>
<organism evidence="2 3">
    <name type="scientific">Leucocoprinus birnbaumii</name>
    <dbReference type="NCBI Taxonomy" id="56174"/>
    <lineage>
        <taxon>Eukaryota</taxon>
        <taxon>Fungi</taxon>
        <taxon>Dikarya</taxon>
        <taxon>Basidiomycota</taxon>
        <taxon>Agaricomycotina</taxon>
        <taxon>Agaricomycetes</taxon>
        <taxon>Agaricomycetidae</taxon>
        <taxon>Agaricales</taxon>
        <taxon>Agaricineae</taxon>
        <taxon>Agaricaceae</taxon>
        <taxon>Leucocoprinus</taxon>
    </lineage>
</organism>
<proteinExistence type="predicted"/>
<reference evidence="2" key="1">
    <citation type="submission" date="2022-07" db="EMBL/GenBank/DDBJ databases">
        <title>Genome Sequence of Leucocoprinus birnbaumii.</title>
        <authorList>
            <person name="Buettner E."/>
        </authorList>
    </citation>
    <scope>NUCLEOTIDE SEQUENCE</scope>
    <source>
        <strain evidence="2">VT141</strain>
    </source>
</reference>
<sequence>MSTIPRSPPDNAHESIKPSTGTAGQKSSTEGCSPYEILVMETHDSAEESGEVDKIEVEVIPPTPNLPDAANSQAEDSEERTAHLINHLAALSIPTESIEETRGSGRRKWREIDGRGVQFRIQ</sequence>
<protein>
    <submittedName>
        <fullName evidence="2">Uncharacterized protein</fullName>
    </submittedName>
</protein>
<evidence type="ECO:0000256" key="1">
    <source>
        <dbReference type="SAM" id="MobiDB-lite"/>
    </source>
</evidence>
<feature type="region of interest" description="Disordered" evidence="1">
    <location>
        <begin position="1"/>
        <end position="32"/>
    </location>
</feature>
<accession>A0AAD5YVC6</accession>
<dbReference type="AlphaFoldDB" id="A0AAD5YVC6"/>
<comment type="caution">
    <text evidence="2">The sequence shown here is derived from an EMBL/GenBank/DDBJ whole genome shotgun (WGS) entry which is preliminary data.</text>
</comment>
<gene>
    <name evidence="2" type="ORF">NP233_g6632</name>
</gene>
<dbReference type="Proteomes" id="UP001213000">
    <property type="component" value="Unassembled WGS sequence"/>
</dbReference>
<dbReference type="EMBL" id="JANIEX010000443">
    <property type="protein sequence ID" value="KAJ3567012.1"/>
    <property type="molecule type" value="Genomic_DNA"/>
</dbReference>
<feature type="compositionally biased region" description="Polar residues" evidence="1">
    <location>
        <begin position="17"/>
        <end position="31"/>
    </location>
</feature>
<name>A0AAD5YVC6_9AGAR</name>